<evidence type="ECO:0000256" key="2">
    <source>
        <dbReference type="SAM" id="MobiDB-lite"/>
    </source>
</evidence>
<reference evidence="5" key="2">
    <citation type="submission" date="2022-01" db="EMBL/GenBank/DDBJ databases">
        <authorList>
            <person name="Yamashiro T."/>
            <person name="Shiraishi A."/>
            <person name="Satake H."/>
            <person name="Nakayama K."/>
        </authorList>
    </citation>
    <scope>NUCLEOTIDE SEQUENCE</scope>
</reference>
<dbReference type="Pfam" id="PF25597">
    <property type="entry name" value="SH3_retrovirus"/>
    <property type="match status" value="1"/>
</dbReference>
<dbReference type="InterPro" id="IPR054722">
    <property type="entry name" value="PolX-like_BBD"/>
</dbReference>
<feature type="region of interest" description="Disordered" evidence="2">
    <location>
        <begin position="254"/>
        <end position="312"/>
    </location>
</feature>
<comment type="caution">
    <text evidence="5">The sequence shown here is derived from an EMBL/GenBank/DDBJ whole genome shotgun (WGS) entry which is preliminary data.</text>
</comment>
<evidence type="ECO:0000259" key="3">
    <source>
        <dbReference type="Pfam" id="PF22936"/>
    </source>
</evidence>
<dbReference type="Pfam" id="PF22936">
    <property type="entry name" value="Pol_BBD"/>
    <property type="match status" value="1"/>
</dbReference>
<feature type="coiled-coil region" evidence="1">
    <location>
        <begin position="186"/>
        <end position="213"/>
    </location>
</feature>
<evidence type="ECO:0000313" key="5">
    <source>
        <dbReference type="EMBL" id="GJT89537.1"/>
    </source>
</evidence>
<sequence>MGLAINDLRKRINVTLLEDRKRRWMSDSKNSLREFYKNDVIPMTDSLSTNLKELQQELIKEKNEMLRNELEKSSNDSKDIQANLLKRIKILENDFKRSQAQSIDFELKLQHQKEKMACDISWKSRLSTLNDENVLLKTQVDSIVQERENIKLEFQKIFNSIKATRTQHQKEVDELIEHVNQKTYAYADVRSQNQELLMTISELKNKIKTIENGKNVNIKFDKSETSGTLLCVTPFPINIAVKAKKVLNTKVNADRSKPVTSHSIQKNEKSVESSNSVRRPKSKDTKSKHRVLNNTNDKRPSAHVRKMSSSVSIDSNKHEIMNSTVCQQNASVLNTKTVNAVNDGSNIVCVSCVIQIVLWIIDSGRSKHMTGNLQLLRNFIEKFMGTVRFGNDHFAAITGYGDYVQGNLTISHVYYVEGLGHNLFLVGQFYDGDLKNRSVVHTRYKKTPYELIRGRKPNIQYFYMFGSLCYPTNDHDDLGKMKPKADIGIFIGYSESLQGFRIYNRQTKKKMETIHVKFDELTVMAFEYLDNLFGPLYEEYYATSSLEVLDNSAANTLDNEDTSSSLSIVVEEDKAPQIVSSSAV</sequence>
<evidence type="ECO:0000259" key="4">
    <source>
        <dbReference type="Pfam" id="PF25597"/>
    </source>
</evidence>
<protein>
    <submittedName>
        <fullName evidence="5">Retrovirus-related pol polyprotein from transposon TNT 1-94</fullName>
    </submittedName>
</protein>
<reference evidence="5" key="1">
    <citation type="journal article" date="2022" name="Int. J. Mol. Sci.">
        <title>Draft Genome of Tanacetum Coccineum: Genomic Comparison of Closely Related Tanacetum-Family Plants.</title>
        <authorList>
            <person name="Yamashiro T."/>
            <person name="Shiraishi A."/>
            <person name="Nakayama K."/>
            <person name="Satake H."/>
        </authorList>
    </citation>
    <scope>NUCLEOTIDE SEQUENCE</scope>
</reference>
<proteinExistence type="predicted"/>
<gene>
    <name evidence="5" type="ORF">Tco_1078382</name>
</gene>
<organism evidence="5 6">
    <name type="scientific">Tanacetum coccineum</name>
    <dbReference type="NCBI Taxonomy" id="301880"/>
    <lineage>
        <taxon>Eukaryota</taxon>
        <taxon>Viridiplantae</taxon>
        <taxon>Streptophyta</taxon>
        <taxon>Embryophyta</taxon>
        <taxon>Tracheophyta</taxon>
        <taxon>Spermatophyta</taxon>
        <taxon>Magnoliopsida</taxon>
        <taxon>eudicotyledons</taxon>
        <taxon>Gunneridae</taxon>
        <taxon>Pentapetalae</taxon>
        <taxon>asterids</taxon>
        <taxon>campanulids</taxon>
        <taxon>Asterales</taxon>
        <taxon>Asteraceae</taxon>
        <taxon>Asteroideae</taxon>
        <taxon>Anthemideae</taxon>
        <taxon>Anthemidinae</taxon>
        <taxon>Tanacetum</taxon>
    </lineage>
</organism>
<dbReference type="InterPro" id="IPR057670">
    <property type="entry name" value="SH3_retrovirus"/>
</dbReference>
<accession>A0ABQ5HNU5</accession>
<feature type="compositionally biased region" description="Basic residues" evidence="2">
    <location>
        <begin position="278"/>
        <end position="291"/>
    </location>
</feature>
<dbReference type="Proteomes" id="UP001151760">
    <property type="component" value="Unassembled WGS sequence"/>
</dbReference>
<evidence type="ECO:0000313" key="6">
    <source>
        <dbReference type="Proteomes" id="UP001151760"/>
    </source>
</evidence>
<feature type="coiled-coil region" evidence="1">
    <location>
        <begin position="44"/>
        <end position="101"/>
    </location>
</feature>
<feature type="domain" description="Retroviral polymerase SH3-like" evidence="4">
    <location>
        <begin position="467"/>
        <end position="523"/>
    </location>
</feature>
<name>A0ABQ5HNU5_9ASTR</name>
<feature type="domain" description="Retrovirus-related Pol polyprotein from transposon TNT 1-94-like beta-barrel" evidence="3">
    <location>
        <begin position="359"/>
        <end position="429"/>
    </location>
</feature>
<keyword evidence="6" id="KW-1185">Reference proteome</keyword>
<keyword evidence="1" id="KW-0175">Coiled coil</keyword>
<dbReference type="EMBL" id="BQNB010019833">
    <property type="protein sequence ID" value="GJT89537.1"/>
    <property type="molecule type" value="Genomic_DNA"/>
</dbReference>
<evidence type="ECO:0000256" key="1">
    <source>
        <dbReference type="SAM" id="Coils"/>
    </source>
</evidence>